<protein>
    <submittedName>
        <fullName evidence="1">Uncharacterized protein</fullName>
    </submittedName>
</protein>
<reference evidence="1 2" key="1">
    <citation type="submission" date="2019-02" db="EMBL/GenBank/DDBJ databases">
        <title>First genome of the species Streptococcus parasuis.</title>
        <authorList>
            <person name="Stevens M.J.A."/>
            <person name="Stephan R."/>
        </authorList>
    </citation>
    <scope>NUCLEOTIDE SEQUENCE [LARGE SCALE GENOMIC DNA]</scope>
    <source>
        <strain evidence="1 2">4253</strain>
    </source>
</reference>
<evidence type="ECO:0000313" key="1">
    <source>
        <dbReference type="EMBL" id="TAA12806.1"/>
    </source>
</evidence>
<dbReference type="Proteomes" id="UP000291525">
    <property type="component" value="Unassembled WGS sequence"/>
</dbReference>
<name>A0A4Q8L1A0_9STRE</name>
<sequence length="76" mass="9068">MKSGNRLFQLNNLKRKIVDELFLDWSSSFPLPLIKSSQQRLILIFAEYKLMFVGKTADSLAHWMRYFLHYLTTSLR</sequence>
<comment type="caution">
    <text evidence="1">The sequence shown here is derived from an EMBL/GenBank/DDBJ whole genome shotgun (WGS) entry which is preliminary data.</text>
</comment>
<evidence type="ECO:0000313" key="2">
    <source>
        <dbReference type="Proteomes" id="UP000291525"/>
    </source>
</evidence>
<dbReference type="EMBL" id="SHGT01000030">
    <property type="protein sequence ID" value="TAA12806.1"/>
    <property type="molecule type" value="Genomic_DNA"/>
</dbReference>
<dbReference type="AlphaFoldDB" id="A0A4Q8L1A0"/>
<gene>
    <name evidence="1" type="ORF">EXW74_05920</name>
</gene>
<organism evidence="1 2">
    <name type="scientific">Streptococcus parasuis</name>
    <dbReference type="NCBI Taxonomy" id="1501662"/>
    <lineage>
        <taxon>Bacteria</taxon>
        <taxon>Bacillati</taxon>
        <taxon>Bacillota</taxon>
        <taxon>Bacilli</taxon>
        <taxon>Lactobacillales</taxon>
        <taxon>Streptococcaceae</taxon>
        <taxon>Streptococcus</taxon>
    </lineage>
</organism>
<accession>A0A4Q8L1A0</accession>
<proteinExistence type="predicted"/>